<dbReference type="EMBL" id="CAMXCT020001835">
    <property type="protein sequence ID" value="CAL1146843.1"/>
    <property type="molecule type" value="Genomic_DNA"/>
</dbReference>
<evidence type="ECO:0000313" key="2">
    <source>
        <dbReference type="EMBL" id="CAL1146843.1"/>
    </source>
</evidence>
<dbReference type="OrthoDB" id="436034at2759"/>
<protein>
    <submittedName>
        <fullName evidence="3">Circumsporozoite protein</fullName>
    </submittedName>
</protein>
<reference evidence="1" key="1">
    <citation type="submission" date="2022-10" db="EMBL/GenBank/DDBJ databases">
        <authorList>
            <person name="Chen Y."/>
            <person name="Dougan E. K."/>
            <person name="Chan C."/>
            <person name="Rhodes N."/>
            <person name="Thang M."/>
        </authorList>
    </citation>
    <scope>NUCLEOTIDE SEQUENCE</scope>
</reference>
<gene>
    <name evidence="1" type="ORF">C1SCF055_LOCUS20214</name>
</gene>
<accession>A0A9P1FYM5</accession>
<reference evidence="2" key="2">
    <citation type="submission" date="2024-04" db="EMBL/GenBank/DDBJ databases">
        <authorList>
            <person name="Chen Y."/>
            <person name="Shah S."/>
            <person name="Dougan E. K."/>
            <person name="Thang M."/>
            <person name="Chan C."/>
        </authorList>
    </citation>
    <scope>NUCLEOTIDE SEQUENCE [LARGE SCALE GENOMIC DNA]</scope>
</reference>
<dbReference type="EMBL" id="CAMXCT030001835">
    <property type="protein sequence ID" value="CAL4780780.1"/>
    <property type="molecule type" value="Genomic_DNA"/>
</dbReference>
<evidence type="ECO:0000313" key="4">
    <source>
        <dbReference type="Proteomes" id="UP001152797"/>
    </source>
</evidence>
<dbReference type="Proteomes" id="UP001152797">
    <property type="component" value="Unassembled WGS sequence"/>
</dbReference>
<keyword evidence="4" id="KW-1185">Reference proteome</keyword>
<sequence length="437" mass="47509">MLAPMVQDLGAVYSDLCGGHLGFVWSVDKRHVVHFARTQGDGWENSTGSLQLRGISEAIALDPAQLQTAELGLWHSDVTRLTDSETMSLDELVDQGNPYCEDLATTGPMLNLLRDSLNNQSIASCADVLPFCDSISKMPEWEVDGGQGFLTRMLCSETCGCSDPGGAFVHVQGCPYGRNRPCQSSAKFKAAVQSATCEEKSAEELRQFGPWISWISKLRTFGETPSRILLGQNESLLLAQAMWDHGCDFGNNLSAQNITWGECTEWSSALGWDFKTLEFFCPTTCSCDRGKTNSACPQPQGITCDELRDCVLIENAYACRGEVPTLPGSLDINIPDDTLEQPLILALQSSLAAAAGVSAAAVKVELPPPPPGRRLRVQSFNFEIFLVEADRKQVEDALSSTSLDSITASCQTRLQELLDSTELSMVSSVSLQSLELF</sequence>
<dbReference type="AlphaFoldDB" id="A0A9P1FYM5"/>
<name>A0A9P1FYM5_9DINO</name>
<dbReference type="EMBL" id="CAMXCT010001835">
    <property type="protein sequence ID" value="CAI3993468.1"/>
    <property type="molecule type" value="Genomic_DNA"/>
</dbReference>
<proteinExistence type="predicted"/>
<evidence type="ECO:0000313" key="1">
    <source>
        <dbReference type="EMBL" id="CAI3993468.1"/>
    </source>
</evidence>
<evidence type="ECO:0000313" key="3">
    <source>
        <dbReference type="EMBL" id="CAL4780780.1"/>
    </source>
</evidence>
<comment type="caution">
    <text evidence="1">The sequence shown here is derived from an EMBL/GenBank/DDBJ whole genome shotgun (WGS) entry which is preliminary data.</text>
</comment>
<organism evidence="1">
    <name type="scientific">Cladocopium goreaui</name>
    <dbReference type="NCBI Taxonomy" id="2562237"/>
    <lineage>
        <taxon>Eukaryota</taxon>
        <taxon>Sar</taxon>
        <taxon>Alveolata</taxon>
        <taxon>Dinophyceae</taxon>
        <taxon>Suessiales</taxon>
        <taxon>Symbiodiniaceae</taxon>
        <taxon>Cladocopium</taxon>
    </lineage>
</organism>